<keyword evidence="6" id="KW-1185">Reference proteome</keyword>
<dbReference type="KEGG" id="dia:Dtpsy_1070"/>
<feature type="transmembrane region" description="Helical" evidence="2">
    <location>
        <begin position="112"/>
        <end position="130"/>
    </location>
</feature>
<evidence type="ECO:0000259" key="4">
    <source>
        <dbReference type="Pfam" id="PF06580"/>
    </source>
</evidence>
<dbReference type="Pfam" id="PF06580">
    <property type="entry name" value="His_kinase"/>
    <property type="match status" value="1"/>
</dbReference>
<keyword evidence="2" id="KW-0472">Membrane</keyword>
<evidence type="ECO:0000313" key="5">
    <source>
        <dbReference type="EMBL" id="ACM32547.1"/>
    </source>
</evidence>
<gene>
    <name evidence="5" type="ordered locus">Dtpsy_1070</name>
</gene>
<keyword evidence="1" id="KW-0175">Coiled coil</keyword>
<evidence type="ECO:0000256" key="2">
    <source>
        <dbReference type="SAM" id="Phobius"/>
    </source>
</evidence>
<dbReference type="Gene3D" id="3.30.565.10">
    <property type="entry name" value="Histidine kinase-like ATPase, C-terminal domain"/>
    <property type="match status" value="1"/>
</dbReference>
<dbReference type="Pfam" id="PF02518">
    <property type="entry name" value="HATPase_c"/>
    <property type="match status" value="1"/>
</dbReference>
<reference evidence="5 6" key="1">
    <citation type="journal article" date="2010" name="J. Bacteriol.">
        <title>Completed genome sequence of the anaerobic iron-oxidizing bacterium Acidovorax ebreus strain TPSY.</title>
        <authorList>
            <person name="Byrne-Bailey K.G."/>
            <person name="Weber K.A."/>
            <person name="Chair A.H."/>
            <person name="Bose S."/>
            <person name="Knox T."/>
            <person name="Spanbauer T.L."/>
            <person name="Chertkov O."/>
            <person name="Coates J.D."/>
        </authorList>
    </citation>
    <scope>NUCLEOTIDE SEQUENCE [LARGE SCALE GENOMIC DNA]</scope>
    <source>
        <strain evidence="5 6">TPSY</strain>
    </source>
</reference>
<dbReference type="PANTHER" id="PTHR34220">
    <property type="entry name" value="SENSOR HISTIDINE KINASE YPDA"/>
    <property type="match status" value="1"/>
</dbReference>
<dbReference type="PANTHER" id="PTHR34220:SF9">
    <property type="entry name" value="SIGNAL TRANSDUCTION HISTIDINE KINASE INTERNAL REGION DOMAIN-CONTAINING PROTEIN"/>
    <property type="match status" value="1"/>
</dbReference>
<dbReference type="Proteomes" id="UP000000450">
    <property type="component" value="Chromosome"/>
</dbReference>
<dbReference type="InterPro" id="IPR050640">
    <property type="entry name" value="Bact_2-comp_sensor_kinase"/>
</dbReference>
<dbReference type="EMBL" id="CP001392">
    <property type="protein sequence ID" value="ACM32547.1"/>
    <property type="molecule type" value="Genomic_DNA"/>
</dbReference>
<keyword evidence="5" id="KW-0808">Transferase</keyword>
<feature type="domain" description="Histidine kinase/HSP90-like ATPase" evidence="3">
    <location>
        <begin position="251"/>
        <end position="354"/>
    </location>
</feature>
<dbReference type="GO" id="GO:0016020">
    <property type="term" value="C:membrane"/>
    <property type="evidence" value="ECO:0007669"/>
    <property type="project" value="InterPro"/>
</dbReference>
<sequence>MSVNHPIAFLCRLLTTAAFCCLVALGVTLARSTPWDANLVYSLTIGLVSWFTVDLGRMALTRHSAIPWPRRPWGAVLIFAGTAMGFVSGSVVGHLYNGGALGDLAWLRGHEAVSTLVVTIAASASISFFFHSRGKARFLQARVAQVQRDAAEARLKLLETQLEPHMMFNTLANLRVLVATDPPRAEEMLDHFIAYLRATLGASRAALHPLADEFARLQDYLALMAVRMGPRLDYTLELPEALRNVPVPPLLLQPLVENAIRHGLEPQVQGGHIHVQAALLQGGTPAARVQLAVRDTGAGLHDTPPTGTAGTTTARFGLQQVRERLATLYGDAGTLELIAASAQGTACIITFPLKHHALDVPPSPDCRG</sequence>
<protein>
    <submittedName>
        <fullName evidence="5">Histidine kinase internal region</fullName>
    </submittedName>
</protein>
<keyword evidence="5" id="KW-0418">Kinase</keyword>
<dbReference type="SUPFAM" id="SSF55874">
    <property type="entry name" value="ATPase domain of HSP90 chaperone/DNA topoisomerase II/histidine kinase"/>
    <property type="match status" value="1"/>
</dbReference>
<organism evidence="5 6">
    <name type="scientific">Acidovorax ebreus (strain TPSY)</name>
    <name type="common">Diaphorobacter sp. (strain TPSY)</name>
    <dbReference type="NCBI Taxonomy" id="535289"/>
    <lineage>
        <taxon>Bacteria</taxon>
        <taxon>Pseudomonadati</taxon>
        <taxon>Pseudomonadota</taxon>
        <taxon>Betaproteobacteria</taxon>
        <taxon>Burkholderiales</taxon>
        <taxon>Comamonadaceae</taxon>
        <taxon>Diaphorobacter</taxon>
    </lineage>
</organism>
<feature type="domain" description="Signal transduction histidine kinase internal region" evidence="4">
    <location>
        <begin position="153"/>
        <end position="232"/>
    </location>
</feature>
<dbReference type="RefSeq" id="WP_015912770.1">
    <property type="nucleotide sequence ID" value="NC_011992.1"/>
</dbReference>
<accession>A0A9J9UAL9</accession>
<dbReference type="InterPro" id="IPR036890">
    <property type="entry name" value="HATPase_C_sf"/>
</dbReference>
<dbReference type="InterPro" id="IPR010559">
    <property type="entry name" value="Sig_transdc_His_kin_internal"/>
</dbReference>
<evidence type="ECO:0000259" key="3">
    <source>
        <dbReference type="Pfam" id="PF02518"/>
    </source>
</evidence>
<evidence type="ECO:0000313" key="6">
    <source>
        <dbReference type="Proteomes" id="UP000000450"/>
    </source>
</evidence>
<keyword evidence="2" id="KW-1133">Transmembrane helix</keyword>
<proteinExistence type="predicted"/>
<feature type="transmembrane region" description="Helical" evidence="2">
    <location>
        <begin position="72"/>
        <end position="92"/>
    </location>
</feature>
<feature type="coiled-coil region" evidence="1">
    <location>
        <begin position="136"/>
        <end position="163"/>
    </location>
</feature>
<evidence type="ECO:0000256" key="1">
    <source>
        <dbReference type="SAM" id="Coils"/>
    </source>
</evidence>
<dbReference type="AlphaFoldDB" id="A0A9J9UAL9"/>
<name>A0A9J9UAL9_ACIET</name>
<keyword evidence="2" id="KW-0812">Transmembrane</keyword>
<dbReference type="InterPro" id="IPR003594">
    <property type="entry name" value="HATPase_dom"/>
</dbReference>
<feature type="transmembrane region" description="Helical" evidence="2">
    <location>
        <begin position="40"/>
        <end position="60"/>
    </location>
</feature>
<dbReference type="GO" id="GO:0000155">
    <property type="term" value="F:phosphorelay sensor kinase activity"/>
    <property type="evidence" value="ECO:0007669"/>
    <property type="project" value="InterPro"/>
</dbReference>